<organism evidence="1">
    <name type="scientific">Octopus bimaculoides</name>
    <name type="common">California two-spotted octopus</name>
    <dbReference type="NCBI Taxonomy" id="37653"/>
    <lineage>
        <taxon>Eukaryota</taxon>
        <taxon>Metazoa</taxon>
        <taxon>Spiralia</taxon>
        <taxon>Lophotrochozoa</taxon>
        <taxon>Mollusca</taxon>
        <taxon>Cephalopoda</taxon>
        <taxon>Coleoidea</taxon>
        <taxon>Octopodiformes</taxon>
        <taxon>Octopoda</taxon>
        <taxon>Incirrata</taxon>
        <taxon>Octopodidae</taxon>
        <taxon>Octopus</taxon>
    </lineage>
</organism>
<dbReference type="EMBL" id="KQ417620">
    <property type="protein sequence ID" value="KOF91105.1"/>
    <property type="molecule type" value="Genomic_DNA"/>
</dbReference>
<dbReference type="AlphaFoldDB" id="A0A0L8HQT8"/>
<protein>
    <submittedName>
        <fullName evidence="1">Uncharacterized protein</fullName>
    </submittedName>
</protein>
<reference evidence="1" key="1">
    <citation type="submission" date="2015-07" db="EMBL/GenBank/DDBJ databases">
        <title>MeaNS - Measles Nucleotide Surveillance Program.</title>
        <authorList>
            <person name="Tran T."/>
            <person name="Druce J."/>
        </authorList>
    </citation>
    <scope>NUCLEOTIDE SEQUENCE</scope>
    <source>
        <strain evidence="1">UCB-OBI-ISO-001</strain>
        <tissue evidence="1">Gonad</tissue>
    </source>
</reference>
<name>A0A0L8HQT8_OCTBM</name>
<sequence>MITRTATLLKILSLAHTHKCKHTYTQTQTHIHTNTNTHTHKHKHTYTQIQTHIHSIPLINNTQVFHLLNSPLIYELLLWTIYLKIQMFGGTMQPKQVRGCLKASHKYERENS</sequence>
<evidence type="ECO:0000313" key="1">
    <source>
        <dbReference type="EMBL" id="KOF91105.1"/>
    </source>
</evidence>
<accession>A0A0L8HQT8</accession>
<dbReference type="EMBL" id="KQ417620">
    <property type="protein sequence ID" value="KOF91106.1"/>
    <property type="molecule type" value="Genomic_DNA"/>
</dbReference>
<proteinExistence type="predicted"/>
<gene>
    <name evidence="1" type="ORF">OCBIM_22009866mg</name>
</gene>